<comment type="catalytic activity">
    <reaction evidence="10">
        <text>tRNA(Trp) + L-tryptophan + ATP = L-tryptophyl-tRNA(Trp) + AMP + diphosphate + H(+)</text>
        <dbReference type="Rhea" id="RHEA:24080"/>
        <dbReference type="Rhea" id="RHEA-COMP:9671"/>
        <dbReference type="Rhea" id="RHEA-COMP:9705"/>
        <dbReference type="ChEBI" id="CHEBI:15378"/>
        <dbReference type="ChEBI" id="CHEBI:30616"/>
        <dbReference type="ChEBI" id="CHEBI:33019"/>
        <dbReference type="ChEBI" id="CHEBI:57912"/>
        <dbReference type="ChEBI" id="CHEBI:78442"/>
        <dbReference type="ChEBI" id="CHEBI:78535"/>
        <dbReference type="ChEBI" id="CHEBI:456215"/>
        <dbReference type="EC" id="6.1.1.2"/>
    </reaction>
</comment>
<organism evidence="13 14">
    <name type="scientific">Paramecium primaurelia</name>
    <dbReference type="NCBI Taxonomy" id="5886"/>
    <lineage>
        <taxon>Eukaryota</taxon>
        <taxon>Sar</taxon>
        <taxon>Alveolata</taxon>
        <taxon>Ciliophora</taxon>
        <taxon>Intramacronucleata</taxon>
        <taxon>Oligohymenophorea</taxon>
        <taxon>Peniculida</taxon>
        <taxon>Parameciidae</taxon>
        <taxon>Paramecium</taxon>
    </lineage>
</organism>
<evidence type="ECO:0000256" key="10">
    <source>
        <dbReference type="ARBA" id="ARBA00049929"/>
    </source>
</evidence>
<dbReference type="PROSITE" id="PS00178">
    <property type="entry name" value="AA_TRNA_LIGASE_I"/>
    <property type="match status" value="1"/>
</dbReference>
<keyword evidence="4 11" id="KW-0436">Ligase</keyword>
<evidence type="ECO:0000313" key="14">
    <source>
        <dbReference type="Proteomes" id="UP000688137"/>
    </source>
</evidence>
<keyword evidence="12" id="KW-0175">Coiled coil</keyword>
<dbReference type="Proteomes" id="UP000688137">
    <property type="component" value="Unassembled WGS sequence"/>
</dbReference>
<keyword evidence="5 11" id="KW-0547">Nucleotide-binding</keyword>
<dbReference type="InterPro" id="IPR050203">
    <property type="entry name" value="Trp-tRNA_synthetase"/>
</dbReference>
<comment type="caution">
    <text evidence="13">The sequence shown here is derived from an EMBL/GenBank/DDBJ whole genome shotgun (WGS) entry which is preliminary data.</text>
</comment>
<dbReference type="EC" id="6.1.1.2" evidence="3"/>
<gene>
    <name evidence="13" type="ORF">PPRIM_AZ9-3.1.T0720074</name>
</gene>
<dbReference type="GO" id="GO:0004830">
    <property type="term" value="F:tryptophan-tRNA ligase activity"/>
    <property type="evidence" value="ECO:0007669"/>
    <property type="project" value="UniProtKB-EC"/>
</dbReference>
<evidence type="ECO:0000256" key="9">
    <source>
        <dbReference type="ARBA" id="ARBA00030268"/>
    </source>
</evidence>
<evidence type="ECO:0000313" key="13">
    <source>
        <dbReference type="EMBL" id="CAD8084443.1"/>
    </source>
</evidence>
<evidence type="ECO:0000256" key="3">
    <source>
        <dbReference type="ARBA" id="ARBA00013161"/>
    </source>
</evidence>
<sequence>MYFSGIQPTGKMHIGNYLGAVRNWVKLQQTGNQNIYCIVDLHALTDKLTIDHEIKFDQNTKSDTLSLAATLIASGINPNKSIFFVQSHVPEHAELQWILSCVAPKNWLNKMTQYKDKKKEYSTLGLYTYPLLMAADIILYQAQYVPVGLDQKQHIELTRDYVQRLNSLFKLNIVEPQYLESTCPKIMSLRDGNKKMSKSDTIDGNRINIDDSKEEIFEKIKRSKTDSIPQIYFDQDKRPEISNLLRIYQAFSNMSIEQVIDKYQTKTTVDFKRDLSELISNELNNIAEKKKQILQNQNELEQMLKIGSIKAREIASKNLRLIKENIGLLV</sequence>
<comment type="subcellular location">
    <subcellularLocation>
        <location evidence="1">Mitochondrion</location>
    </subcellularLocation>
</comment>
<evidence type="ECO:0000256" key="5">
    <source>
        <dbReference type="ARBA" id="ARBA00022741"/>
    </source>
</evidence>
<reference evidence="13" key="1">
    <citation type="submission" date="2021-01" db="EMBL/GenBank/DDBJ databases">
        <authorList>
            <consortium name="Genoscope - CEA"/>
            <person name="William W."/>
        </authorList>
    </citation>
    <scope>NUCLEOTIDE SEQUENCE</scope>
</reference>
<proteinExistence type="inferred from homology"/>
<evidence type="ECO:0000256" key="6">
    <source>
        <dbReference type="ARBA" id="ARBA00022840"/>
    </source>
</evidence>
<dbReference type="InterPro" id="IPR001412">
    <property type="entry name" value="aa-tRNA-synth_I_CS"/>
</dbReference>
<evidence type="ECO:0000256" key="11">
    <source>
        <dbReference type="RuleBase" id="RU363036"/>
    </source>
</evidence>
<accession>A0A8S1N422</accession>
<dbReference type="GO" id="GO:0005739">
    <property type="term" value="C:mitochondrion"/>
    <property type="evidence" value="ECO:0007669"/>
    <property type="project" value="UniProtKB-SubCell"/>
</dbReference>
<evidence type="ECO:0000256" key="12">
    <source>
        <dbReference type="SAM" id="Coils"/>
    </source>
</evidence>
<feature type="coiled-coil region" evidence="12">
    <location>
        <begin position="272"/>
        <end position="306"/>
    </location>
</feature>
<dbReference type="OMA" id="GWGQFKP"/>
<dbReference type="InterPro" id="IPR024109">
    <property type="entry name" value="Trp-tRNA-ligase_bac-type"/>
</dbReference>
<dbReference type="PANTHER" id="PTHR43766:SF1">
    <property type="entry name" value="TRYPTOPHAN--TRNA LIGASE, MITOCHONDRIAL"/>
    <property type="match status" value="1"/>
</dbReference>
<dbReference type="InterPro" id="IPR002306">
    <property type="entry name" value="Trp-tRNA-ligase"/>
</dbReference>
<evidence type="ECO:0000256" key="4">
    <source>
        <dbReference type="ARBA" id="ARBA00022598"/>
    </source>
</evidence>
<keyword evidence="14" id="KW-1185">Reference proteome</keyword>
<dbReference type="InterPro" id="IPR002305">
    <property type="entry name" value="aa-tRNA-synth_Ic"/>
</dbReference>
<dbReference type="CDD" id="cd00806">
    <property type="entry name" value="TrpRS_core"/>
    <property type="match status" value="1"/>
</dbReference>
<evidence type="ECO:0000256" key="2">
    <source>
        <dbReference type="ARBA" id="ARBA00005594"/>
    </source>
</evidence>
<dbReference type="GO" id="GO:0005524">
    <property type="term" value="F:ATP binding"/>
    <property type="evidence" value="ECO:0007669"/>
    <property type="project" value="UniProtKB-KW"/>
</dbReference>
<dbReference type="EMBL" id="CAJJDM010000075">
    <property type="protein sequence ID" value="CAD8084443.1"/>
    <property type="molecule type" value="Genomic_DNA"/>
</dbReference>
<protein>
    <recommendedName>
        <fullName evidence="3">tryptophan--tRNA ligase</fullName>
        <ecNumber evidence="3">6.1.1.2</ecNumber>
    </recommendedName>
    <alternativeName>
        <fullName evidence="9">Tryptophanyl-tRNA synthetase</fullName>
    </alternativeName>
</protein>
<keyword evidence="8 11" id="KW-0030">Aminoacyl-tRNA synthetase</keyword>
<dbReference type="FunFam" id="1.10.240.10:FF:000002">
    <property type="entry name" value="Tryptophan--tRNA ligase"/>
    <property type="match status" value="1"/>
</dbReference>
<evidence type="ECO:0000256" key="1">
    <source>
        <dbReference type="ARBA" id="ARBA00004173"/>
    </source>
</evidence>
<evidence type="ECO:0000256" key="7">
    <source>
        <dbReference type="ARBA" id="ARBA00022917"/>
    </source>
</evidence>
<dbReference type="PANTHER" id="PTHR43766">
    <property type="entry name" value="TRYPTOPHAN--TRNA LIGASE, MITOCHONDRIAL"/>
    <property type="match status" value="1"/>
</dbReference>
<dbReference type="NCBIfam" id="TIGR00233">
    <property type="entry name" value="trpS"/>
    <property type="match status" value="1"/>
</dbReference>
<name>A0A8S1N422_PARPR</name>
<keyword evidence="6 11" id="KW-0067">ATP-binding</keyword>
<dbReference type="AlphaFoldDB" id="A0A8S1N422"/>
<keyword evidence="7 11" id="KW-0648">Protein biosynthesis</keyword>
<dbReference type="HAMAP" id="MF_00140_B">
    <property type="entry name" value="Trp_tRNA_synth_B"/>
    <property type="match status" value="1"/>
</dbReference>
<dbReference type="GO" id="GO:0006436">
    <property type="term" value="P:tryptophanyl-tRNA aminoacylation"/>
    <property type="evidence" value="ECO:0007669"/>
    <property type="project" value="InterPro"/>
</dbReference>
<dbReference type="Pfam" id="PF00579">
    <property type="entry name" value="tRNA-synt_1b"/>
    <property type="match status" value="1"/>
</dbReference>
<comment type="similarity">
    <text evidence="2 11">Belongs to the class-I aminoacyl-tRNA synthetase family.</text>
</comment>
<evidence type="ECO:0000256" key="8">
    <source>
        <dbReference type="ARBA" id="ARBA00023146"/>
    </source>
</evidence>